<dbReference type="SUPFAM" id="SSF55909">
    <property type="entry name" value="Pentein"/>
    <property type="match status" value="1"/>
</dbReference>
<dbReference type="GO" id="GO:0000052">
    <property type="term" value="P:citrulline metabolic process"/>
    <property type="evidence" value="ECO:0007669"/>
    <property type="project" value="TreeGrafter"/>
</dbReference>
<dbReference type="GO" id="GO:0006525">
    <property type="term" value="P:arginine metabolic process"/>
    <property type="evidence" value="ECO:0007669"/>
    <property type="project" value="TreeGrafter"/>
</dbReference>
<accession>A0A382AU44</accession>
<dbReference type="GO" id="GO:0016403">
    <property type="term" value="F:dimethylargininase activity"/>
    <property type="evidence" value="ECO:0007669"/>
    <property type="project" value="TreeGrafter"/>
</dbReference>
<dbReference type="PANTHER" id="PTHR12737">
    <property type="entry name" value="DIMETHYLARGININE DIMETHYLAMINOHYDROLASE"/>
    <property type="match status" value="1"/>
</dbReference>
<dbReference type="InterPro" id="IPR033199">
    <property type="entry name" value="DDAH-like"/>
</dbReference>
<reference evidence="3" key="1">
    <citation type="submission" date="2018-05" db="EMBL/GenBank/DDBJ databases">
        <authorList>
            <person name="Lanie J.A."/>
            <person name="Ng W.-L."/>
            <person name="Kazmierczak K.M."/>
            <person name="Andrzejewski T.M."/>
            <person name="Davidsen T.M."/>
            <person name="Wayne K.J."/>
            <person name="Tettelin H."/>
            <person name="Glass J.I."/>
            <person name="Rusch D."/>
            <person name="Podicherti R."/>
            <person name="Tsui H.-C.T."/>
            <person name="Winkler M.E."/>
        </authorList>
    </citation>
    <scope>NUCLEOTIDE SEQUENCE</scope>
</reference>
<evidence type="ECO:0000256" key="1">
    <source>
        <dbReference type="ARBA" id="ARBA00008532"/>
    </source>
</evidence>
<comment type="similarity">
    <text evidence="1">Belongs to the DDAH family.</text>
</comment>
<evidence type="ECO:0000256" key="2">
    <source>
        <dbReference type="ARBA" id="ARBA00022801"/>
    </source>
</evidence>
<keyword evidence="2" id="KW-0378">Hydrolase</keyword>
<evidence type="ECO:0008006" key="4">
    <source>
        <dbReference type="Google" id="ProtNLM"/>
    </source>
</evidence>
<dbReference type="AlphaFoldDB" id="A0A382AU44"/>
<dbReference type="GO" id="GO:0016597">
    <property type="term" value="F:amino acid binding"/>
    <property type="evidence" value="ECO:0007669"/>
    <property type="project" value="TreeGrafter"/>
</dbReference>
<dbReference type="Pfam" id="PF19420">
    <property type="entry name" value="DDAH_eukar"/>
    <property type="match status" value="1"/>
</dbReference>
<dbReference type="EMBL" id="UINC01026656">
    <property type="protein sequence ID" value="SVB04487.1"/>
    <property type="molecule type" value="Genomic_DNA"/>
</dbReference>
<protein>
    <recommendedName>
        <fullName evidence="4">Dimethylargininase</fullName>
    </recommendedName>
</protein>
<organism evidence="3">
    <name type="scientific">marine metagenome</name>
    <dbReference type="NCBI Taxonomy" id="408172"/>
    <lineage>
        <taxon>unclassified sequences</taxon>
        <taxon>metagenomes</taxon>
        <taxon>ecological metagenomes</taxon>
    </lineage>
</organism>
<dbReference type="Gene3D" id="3.75.10.10">
    <property type="entry name" value="L-arginine/glycine Amidinotransferase, Chain A"/>
    <property type="match status" value="1"/>
</dbReference>
<dbReference type="GO" id="GO:0045429">
    <property type="term" value="P:positive regulation of nitric oxide biosynthetic process"/>
    <property type="evidence" value="ECO:0007669"/>
    <property type="project" value="TreeGrafter"/>
</dbReference>
<proteinExistence type="inferred from homology"/>
<evidence type="ECO:0000313" key="3">
    <source>
        <dbReference type="EMBL" id="SVB04487.1"/>
    </source>
</evidence>
<name>A0A382AU44_9ZZZZ</name>
<dbReference type="PANTHER" id="PTHR12737:SF9">
    <property type="entry name" value="DIMETHYLARGININASE"/>
    <property type="match status" value="1"/>
</dbReference>
<gene>
    <name evidence="3" type="ORF">METZ01_LOCUS157341</name>
</gene>
<sequence length="254" mass="27784">MPKTIAFVRRPGPSFNQAISANPKNQPINVKRACLQHECYIAALEETGIEVVLLPAVYEYPDAPFVEDTTVVFDHVALACPNKEKSRRGEGASIHKEIKNYRTIKTLPHHVTLDGGDVLNTGGKIFVGISSRTNLEAVNELAKFTKKPVVPVKVLSGLHLKTSVSYLGKNILVLDPSSVDTTPLHEFKWIEASKSNRCSANCLAIGKTVLISKGSNEIAKKIHQEGFKTVQLDISEFEKADGGLTCLSIILKQI</sequence>